<feature type="region of interest" description="Disordered" evidence="3">
    <location>
        <begin position="904"/>
        <end position="927"/>
    </location>
</feature>
<evidence type="ECO:0000259" key="5">
    <source>
        <dbReference type="PROSITE" id="PS51183"/>
    </source>
</evidence>
<feature type="compositionally biased region" description="Pro residues" evidence="3">
    <location>
        <begin position="756"/>
        <end position="769"/>
    </location>
</feature>
<dbReference type="PROSITE" id="PS51183">
    <property type="entry name" value="JMJN"/>
    <property type="match status" value="1"/>
</dbReference>
<dbReference type="Pfam" id="PF02375">
    <property type="entry name" value="JmjN"/>
    <property type="match status" value="1"/>
</dbReference>
<evidence type="ECO:0000256" key="1">
    <source>
        <dbReference type="ARBA" id="ARBA00022723"/>
    </source>
</evidence>
<dbReference type="Gene3D" id="2.60.120.650">
    <property type="entry name" value="Cupin"/>
    <property type="match status" value="2"/>
</dbReference>
<dbReference type="InterPro" id="IPR016177">
    <property type="entry name" value="DNA-bd_dom_sf"/>
</dbReference>
<feature type="compositionally biased region" description="Pro residues" evidence="3">
    <location>
        <begin position="465"/>
        <end position="481"/>
    </location>
</feature>
<keyword evidence="8" id="KW-1185">Reference proteome</keyword>
<dbReference type="SMART" id="SM00545">
    <property type="entry name" value="JmjN"/>
    <property type="match status" value="1"/>
</dbReference>
<dbReference type="InterPro" id="IPR003347">
    <property type="entry name" value="JmjC_dom"/>
</dbReference>
<feature type="compositionally biased region" description="Low complexity" evidence="3">
    <location>
        <begin position="906"/>
        <end position="915"/>
    </location>
</feature>
<evidence type="ECO:0000256" key="2">
    <source>
        <dbReference type="ARBA" id="ARBA00023004"/>
    </source>
</evidence>
<feature type="region of interest" description="Disordered" evidence="3">
    <location>
        <begin position="168"/>
        <end position="232"/>
    </location>
</feature>
<evidence type="ECO:0000313" key="8">
    <source>
        <dbReference type="Proteomes" id="UP000751190"/>
    </source>
</evidence>
<sequence length="1485" mass="150939">MEDFDDGASGLWQEGNTCRHVDVHTSDSVRLAEHRARGALCGEGEAPIGWRVTQEMRQTGATRGAMDKYFFSRDGRKHRSLVDVWRYLNELGLDARDAREEAWLRTLNRYGTDCKHWAVACPPTAELPAAPVFTPTAEECDDLAAYVERIAPQFAHAGICRIDPPAGWRPRAAPAQPAGAGGGAAAAGDGADAAAGSSANGAGEEEVGKRQRAMGGGGPAAPGGARRPAGGVTRTAGVDAQQLAALHRSLSDRGSSRAPAPLDGTEQFQARKQPLQLFNKEFVMGEAPLSVAQFHALAADAWPSSPGGASAEAEFWGLLVGDVDELAVEVGAHAGVRRLAAPHAARRAAAWPESHTQLALYAARKSAAGGGSVGGGAGGDGGGAVGVAHVVDDTAAPSAEPAAGTSANMACADDVVEVRVAVRAGAKRGSTVLFRSELGDVHSAVLPHDVLRDTVLRVRLHKVPGVPPAPPAPCPQPPQPPTTQGDANVQVGAVGAAPAPAPTGAPAGADAAAPPPASASAGAGDARECTGAGAAACAGAGDGAAACAQLARPADEMRARDAGAREMVVQLRVAEGTRAGTIVRFSVHGHALSATVPLDIGPGAPSLIAVRVRLPPALAPAPAPGAPRGADGACLAERAAYASEPAVEIAHAGNAPAAPPRAAVLDTGSAAAPAAAVDGPAAAVDGPAAAVDGPAAAVDGPAAAVDGPAAAVDGPAAAVDGPAAAVDGPAAAVHGAVGSLGDVCTRSIARIACLPHPGPSLPQPQPQPQPRGGGGADAPPRSPPADGARPSRPPRARAPSPPLEAVPDSETLPAPPPRTRSSLPLISAPWPTPLGAADTAAAADGAANGDGADVRRSARARKQVDYRRFDAADSHEFDEACGEAQWESGAHRPVQPHALRWPPPGAAHAAAAALGGSSGGGGGKRRRIAGGAAASDMFLLPGVAQSGSVPGLPMHAHAAGGADDSPLGGYAGYVGSLDDTPSELAVLYGTDIPQPEYDDGAPRPAHVLAATRTRTGVCDAVLARSLVRHSPLIPGVNYPMFYVGMRNSFFCWHVEDNHLYALNYLHAGKPKVWYGVPAASMGAFEDVWRKVFPHLFTRHPDLFYWKTTIFSPEVLRLNGVPAFRVEHTPGTYVVTLPRAYHCGFNVGFNVSESVNFALPDWLPLGVASLERYRTSPRRDSTLLHEALVITAALGAAAAAAALAAGNRPADGAAACVRARGALVAELRRLLAQETAGRGALLGSGVRGASAVEQVALDVLANGRAEAWDEGLSARAEAWKCRECRHFGYLSVVRCSCAPARRRNYLCLRHARTIPPPPQLPPVAKRAKQATSPLAAPPHPQPCGCAPQQRELLVRYAPAALRALLARLDPAAAETARTECAWPPAVPAGALERAAARAGPAAEGRAAVSGARSTAFAAVEALHAVRPAAAAPPPPPPPLPAAAADGGCALVVEQRTEPGAAPDLLGAVERAHLCAPLAIPVPVQSR</sequence>
<evidence type="ECO:0000313" key="7">
    <source>
        <dbReference type="EMBL" id="KAG8464041.1"/>
    </source>
</evidence>
<feature type="compositionally biased region" description="Low complexity" evidence="3">
    <location>
        <begin position="186"/>
        <end position="202"/>
    </location>
</feature>
<keyword evidence="1" id="KW-0479">Metal-binding</keyword>
<feature type="domain" description="MBD" evidence="4">
    <location>
        <begin position="36"/>
        <end position="109"/>
    </location>
</feature>
<dbReference type="SMART" id="SM00558">
    <property type="entry name" value="JmjC"/>
    <property type="match status" value="1"/>
</dbReference>
<dbReference type="Pfam" id="PF02928">
    <property type="entry name" value="zf-C5HC2"/>
    <property type="match status" value="1"/>
</dbReference>
<dbReference type="PROSITE" id="PS51184">
    <property type="entry name" value="JMJC"/>
    <property type="match status" value="1"/>
</dbReference>
<dbReference type="OrthoDB" id="1678912at2759"/>
<dbReference type="PANTHER" id="PTHR10694:SF33">
    <property type="entry name" value="LYSINE-SPECIFIC DEMETHYLASE 5"/>
    <property type="match status" value="1"/>
</dbReference>
<dbReference type="EMBL" id="JAGTXO010000014">
    <property type="protein sequence ID" value="KAG8464041.1"/>
    <property type="molecule type" value="Genomic_DNA"/>
</dbReference>
<protein>
    <recommendedName>
        <fullName evidence="9">[Histone H3]-trimethyl-L-lysine(9) demethylase</fullName>
    </recommendedName>
</protein>
<evidence type="ECO:0000256" key="3">
    <source>
        <dbReference type="SAM" id="MobiDB-lite"/>
    </source>
</evidence>
<keyword evidence="2" id="KW-0408">Iron</keyword>
<feature type="compositionally biased region" description="Low complexity" evidence="3">
    <location>
        <begin position="222"/>
        <end position="231"/>
    </location>
</feature>
<dbReference type="GO" id="GO:0000785">
    <property type="term" value="C:chromatin"/>
    <property type="evidence" value="ECO:0007669"/>
    <property type="project" value="TreeGrafter"/>
</dbReference>
<organism evidence="7 8">
    <name type="scientific">Diacronema lutheri</name>
    <name type="common">Unicellular marine alga</name>
    <name type="synonym">Monochrysis lutheri</name>
    <dbReference type="NCBI Taxonomy" id="2081491"/>
    <lineage>
        <taxon>Eukaryota</taxon>
        <taxon>Haptista</taxon>
        <taxon>Haptophyta</taxon>
        <taxon>Pavlovophyceae</taxon>
        <taxon>Pavlovales</taxon>
        <taxon>Pavlovaceae</taxon>
        <taxon>Diacronema</taxon>
    </lineage>
</organism>
<comment type="caution">
    <text evidence="7">The sequence shown here is derived from an EMBL/GenBank/DDBJ whole genome shotgun (WGS) entry which is preliminary data.</text>
</comment>
<feature type="domain" description="JmjN" evidence="5">
    <location>
        <begin position="130"/>
        <end position="171"/>
    </location>
</feature>
<feature type="region of interest" description="Disordered" evidence="3">
    <location>
        <begin position="463"/>
        <end position="526"/>
    </location>
</feature>
<dbReference type="InterPro" id="IPR004198">
    <property type="entry name" value="Znf_C5HC2"/>
</dbReference>
<dbReference type="GO" id="GO:0003677">
    <property type="term" value="F:DNA binding"/>
    <property type="evidence" value="ECO:0007669"/>
    <property type="project" value="InterPro"/>
</dbReference>
<dbReference type="Gene3D" id="3.30.890.10">
    <property type="entry name" value="Methyl-cpg-binding Protein 2, Chain A"/>
    <property type="match status" value="1"/>
</dbReference>
<gene>
    <name evidence="7" type="ORF">KFE25_000209</name>
</gene>
<dbReference type="Proteomes" id="UP000751190">
    <property type="component" value="Unassembled WGS sequence"/>
</dbReference>
<dbReference type="SUPFAM" id="SSF51197">
    <property type="entry name" value="Clavaminate synthase-like"/>
    <property type="match status" value="1"/>
</dbReference>
<dbReference type="SUPFAM" id="SSF54171">
    <property type="entry name" value="DNA-binding domain"/>
    <property type="match status" value="1"/>
</dbReference>
<feature type="domain" description="JmjC" evidence="6">
    <location>
        <begin position="992"/>
        <end position="1173"/>
    </location>
</feature>
<proteinExistence type="predicted"/>
<feature type="region of interest" description="Disordered" evidence="3">
    <location>
        <begin position="755"/>
        <end position="831"/>
    </location>
</feature>
<evidence type="ECO:0008006" key="9">
    <source>
        <dbReference type="Google" id="ProtNLM"/>
    </source>
</evidence>
<dbReference type="GO" id="GO:0010468">
    <property type="term" value="P:regulation of gene expression"/>
    <property type="evidence" value="ECO:0007669"/>
    <property type="project" value="TreeGrafter"/>
</dbReference>
<dbReference type="GO" id="GO:0032452">
    <property type="term" value="F:histone demethylase activity"/>
    <property type="evidence" value="ECO:0007669"/>
    <property type="project" value="TreeGrafter"/>
</dbReference>
<feature type="compositionally biased region" description="Low complexity" evidence="3">
    <location>
        <begin position="168"/>
        <end position="178"/>
    </location>
</feature>
<dbReference type="Pfam" id="PF02373">
    <property type="entry name" value="JmjC"/>
    <property type="match status" value="1"/>
</dbReference>
<accession>A0A8J5XFA6</accession>
<feature type="compositionally biased region" description="Low complexity" evidence="3">
    <location>
        <begin position="491"/>
        <end position="524"/>
    </location>
</feature>
<evidence type="ECO:0000259" key="4">
    <source>
        <dbReference type="PROSITE" id="PS50982"/>
    </source>
</evidence>
<dbReference type="InterPro" id="IPR003349">
    <property type="entry name" value="JmjN"/>
</dbReference>
<dbReference type="PANTHER" id="PTHR10694">
    <property type="entry name" value="LYSINE-SPECIFIC DEMETHYLASE"/>
    <property type="match status" value="1"/>
</dbReference>
<reference evidence="7" key="1">
    <citation type="submission" date="2021-05" db="EMBL/GenBank/DDBJ databases">
        <title>The genome of the haptophyte Pavlova lutheri (Diacronema luteri, Pavlovales) - a model for lipid biosynthesis in eukaryotic algae.</title>
        <authorList>
            <person name="Hulatt C.J."/>
            <person name="Posewitz M.C."/>
        </authorList>
    </citation>
    <scope>NUCLEOTIDE SEQUENCE</scope>
    <source>
        <strain evidence="7">NIVA-4/92</strain>
    </source>
</reference>
<dbReference type="GO" id="GO:0005634">
    <property type="term" value="C:nucleus"/>
    <property type="evidence" value="ECO:0007669"/>
    <property type="project" value="TreeGrafter"/>
</dbReference>
<name>A0A8J5XFA6_DIALT</name>
<dbReference type="PROSITE" id="PS50982">
    <property type="entry name" value="MBD"/>
    <property type="match status" value="1"/>
</dbReference>
<evidence type="ECO:0000259" key="6">
    <source>
        <dbReference type="PROSITE" id="PS51184"/>
    </source>
</evidence>
<dbReference type="InterPro" id="IPR001739">
    <property type="entry name" value="Methyl_CpG_DNA-bd"/>
</dbReference>